<feature type="transmembrane region" description="Helical" evidence="1">
    <location>
        <begin position="248"/>
        <end position="267"/>
    </location>
</feature>
<dbReference type="HOGENOM" id="CLU_440600_0_0_7"/>
<dbReference type="STRING" id="338966.Ppro_2515"/>
<dbReference type="InterPro" id="IPR021280">
    <property type="entry name" value="TMEM260-like"/>
</dbReference>
<dbReference type="EMBL" id="CP000482">
    <property type="protein sequence ID" value="ABL00120.1"/>
    <property type="molecule type" value="Genomic_DNA"/>
</dbReference>
<sequence>MKCPAILARFFPGRSAATCRRGGSSGKRPLLFLCFLLPDCLDPFAVLALVIPFALYMATLAPSVTFFDSGEFLTAIASMGSAHSPGYPLFLMFAKPFTWLPFGNIAFRINMATALSSSLACLGVYLLALRLLGEERVVEDQTFSHYAVRMAALSAACVFAVTPRLWLQSNHDKPYPLLAFVTAMILYLLLLWRERYLAGEECPAYVYAATFLAGMAMGLHQTLILLLPSWFLLIVMTDWRMLSRIRELVLAAAFALFGFSVQLYLPLRATRKPLLNWGDTSTVTQFLWHVLRKGYPSEPHSRPPSLLWAQITAFNIPHEFTWLGVALLLFALVRLWRSRRELVLAYLAAVVSFLLVIAGHFNTPGEMIFLTEEFFTPLYLLTAVLVGVGLFHLLLFAVRSAHLPECFGPSLYALVGLMFFLLPLTLCGVNYYENDQHDNYIAFDYASNSLRSLPRDGVMFTWGDSGAFPLWYLQGVERMREDVDLPHVPHLVFDWYLDSLPRLFRESSLKKRASGAPGPEACLRMAIGDIIGQRPVHVDFSTRYSVSLRDYSAVQRGIVYRLRRRSEPGGLPETSIWENYNNRGILEKISFLDLDTGKAILIYANGHLETGEFLMSEGHIRQGRVMLERAERIAPEMRSAVRQLLMRYQGER</sequence>
<feature type="transmembrane region" description="Helical" evidence="1">
    <location>
        <begin position="374"/>
        <end position="398"/>
    </location>
</feature>
<evidence type="ECO:0000256" key="1">
    <source>
        <dbReference type="SAM" id="Phobius"/>
    </source>
</evidence>
<feature type="transmembrane region" description="Helical" evidence="1">
    <location>
        <begin position="174"/>
        <end position="192"/>
    </location>
</feature>
<accession>A1ARZ9</accession>
<dbReference type="PANTHER" id="PTHR16214">
    <property type="entry name" value="TRANSMEMBRANE PROTEIN 260"/>
    <property type="match status" value="1"/>
</dbReference>
<dbReference type="PANTHER" id="PTHR16214:SF3">
    <property type="entry name" value="TRANSMEMBRANE PROTEIN 260"/>
    <property type="match status" value="1"/>
</dbReference>
<name>A1ARZ9_PELPD</name>
<keyword evidence="1" id="KW-0812">Transmembrane</keyword>
<dbReference type="RefSeq" id="WP_011736374.1">
    <property type="nucleotide sequence ID" value="NC_008609.1"/>
</dbReference>
<dbReference type="KEGG" id="ppd:Ppro_2515"/>
<dbReference type="Pfam" id="PF11028">
    <property type="entry name" value="TMEM260-like"/>
    <property type="match status" value="1"/>
</dbReference>
<feature type="transmembrane region" description="Helical" evidence="1">
    <location>
        <begin position="75"/>
        <end position="93"/>
    </location>
</feature>
<reference evidence="2 3" key="1">
    <citation type="submission" date="2006-10" db="EMBL/GenBank/DDBJ databases">
        <title>Complete sequence of chromosome of Pelobacter propionicus DSM 2379.</title>
        <authorList>
            <consortium name="US DOE Joint Genome Institute"/>
            <person name="Copeland A."/>
            <person name="Lucas S."/>
            <person name="Lapidus A."/>
            <person name="Barry K."/>
            <person name="Detter J.C."/>
            <person name="Glavina del Rio T."/>
            <person name="Hammon N."/>
            <person name="Israni S."/>
            <person name="Dalin E."/>
            <person name="Tice H."/>
            <person name="Pitluck S."/>
            <person name="Saunders E."/>
            <person name="Brettin T."/>
            <person name="Bruce D."/>
            <person name="Han C."/>
            <person name="Tapia R."/>
            <person name="Schmutz J."/>
            <person name="Larimer F."/>
            <person name="Land M."/>
            <person name="Hauser L."/>
            <person name="Kyrpides N."/>
            <person name="Kim E."/>
            <person name="Lovley D."/>
            <person name="Richardson P."/>
        </authorList>
    </citation>
    <scope>NUCLEOTIDE SEQUENCE [LARGE SCALE GENOMIC DNA]</scope>
    <source>
        <strain evidence="3">DSM 2379 / NBRC 103807 / OttBd1</strain>
    </source>
</reference>
<evidence type="ECO:0000313" key="2">
    <source>
        <dbReference type="EMBL" id="ABL00120.1"/>
    </source>
</evidence>
<feature type="transmembrane region" description="Helical" evidence="1">
    <location>
        <begin position="320"/>
        <end position="336"/>
    </location>
</feature>
<evidence type="ECO:0000313" key="3">
    <source>
        <dbReference type="Proteomes" id="UP000006732"/>
    </source>
</evidence>
<proteinExistence type="predicted"/>
<feature type="transmembrane region" description="Helical" evidence="1">
    <location>
        <begin position="30"/>
        <end position="55"/>
    </location>
</feature>
<keyword evidence="1" id="KW-1133">Transmembrane helix</keyword>
<feature type="transmembrane region" description="Helical" evidence="1">
    <location>
        <begin position="410"/>
        <end position="432"/>
    </location>
</feature>
<feature type="transmembrane region" description="Helical" evidence="1">
    <location>
        <begin position="343"/>
        <end position="362"/>
    </location>
</feature>
<keyword evidence="3" id="KW-1185">Reference proteome</keyword>
<feature type="transmembrane region" description="Helical" evidence="1">
    <location>
        <begin position="204"/>
        <end position="236"/>
    </location>
</feature>
<gene>
    <name evidence="2" type="ordered locus">Ppro_2515</name>
</gene>
<dbReference type="eggNOG" id="COG1807">
    <property type="taxonomic scope" value="Bacteria"/>
</dbReference>
<feature type="transmembrane region" description="Helical" evidence="1">
    <location>
        <begin position="105"/>
        <end position="126"/>
    </location>
</feature>
<dbReference type="Proteomes" id="UP000006732">
    <property type="component" value="Chromosome"/>
</dbReference>
<dbReference type="InterPro" id="IPR052724">
    <property type="entry name" value="GT117_domain-containing"/>
</dbReference>
<evidence type="ECO:0008006" key="4">
    <source>
        <dbReference type="Google" id="ProtNLM"/>
    </source>
</evidence>
<organism evidence="2 3">
    <name type="scientific">Pelobacter propionicus (strain DSM 2379 / NBRC 103807 / OttBd1)</name>
    <dbReference type="NCBI Taxonomy" id="338966"/>
    <lineage>
        <taxon>Bacteria</taxon>
        <taxon>Pseudomonadati</taxon>
        <taxon>Thermodesulfobacteriota</taxon>
        <taxon>Desulfuromonadia</taxon>
        <taxon>Desulfuromonadales</taxon>
        <taxon>Desulfuromonadaceae</taxon>
        <taxon>Pelobacter</taxon>
    </lineage>
</organism>
<protein>
    <recommendedName>
        <fullName evidence="4">DUF2723 domain-containing protein</fullName>
    </recommendedName>
</protein>
<keyword evidence="1" id="KW-0472">Membrane</keyword>
<feature type="transmembrane region" description="Helical" evidence="1">
    <location>
        <begin position="146"/>
        <end position="167"/>
    </location>
</feature>
<dbReference type="AlphaFoldDB" id="A1ARZ9"/>